<feature type="domain" description="Cupin type-2" evidence="1">
    <location>
        <begin position="59"/>
        <end position="118"/>
    </location>
</feature>
<keyword evidence="3" id="KW-1185">Reference proteome</keyword>
<comment type="caution">
    <text evidence="2">The sequence shown here is derived from an EMBL/GenBank/DDBJ whole genome shotgun (WGS) entry which is preliminary data.</text>
</comment>
<evidence type="ECO:0000313" key="3">
    <source>
        <dbReference type="Proteomes" id="UP001165368"/>
    </source>
</evidence>
<protein>
    <submittedName>
        <fullName evidence="2">Cupin domain-containing protein</fullName>
    </submittedName>
</protein>
<name>A0ABS9LDL6_9MICC</name>
<dbReference type="InterPro" id="IPR013096">
    <property type="entry name" value="Cupin_2"/>
</dbReference>
<reference evidence="2" key="1">
    <citation type="submission" date="2022-01" db="EMBL/GenBank/DDBJ databases">
        <authorList>
            <person name="Jo J.-H."/>
            <person name="Im W.-T."/>
        </authorList>
    </citation>
    <scope>NUCLEOTIDE SEQUENCE</scope>
    <source>
        <strain evidence="2">I2-34</strain>
    </source>
</reference>
<dbReference type="Gene3D" id="2.60.120.10">
    <property type="entry name" value="Jelly Rolls"/>
    <property type="match status" value="1"/>
</dbReference>
<evidence type="ECO:0000259" key="1">
    <source>
        <dbReference type="Pfam" id="PF07883"/>
    </source>
</evidence>
<accession>A0ABS9LDL6</accession>
<dbReference type="RefSeq" id="WP_237827176.1">
    <property type="nucleotide sequence ID" value="NZ_JAKLTQ010000032.1"/>
</dbReference>
<sequence>MTISSPTPPTGQAEAPIDFWPAQPLTPMRADWPNNRGRFIIPTRARGWHDFALSEWELQASAWEDFHPHDETNFVIEGELHIEADGTTVILRTGDAARVRGGRTGRYWAPDYARMVAVYGPNPEGLGSHSFKYRDL</sequence>
<dbReference type="EMBL" id="JAKLTQ010000032">
    <property type="protein sequence ID" value="MCG2624792.1"/>
    <property type="molecule type" value="Genomic_DNA"/>
</dbReference>
<dbReference type="InterPro" id="IPR014710">
    <property type="entry name" value="RmlC-like_jellyroll"/>
</dbReference>
<dbReference type="Proteomes" id="UP001165368">
    <property type="component" value="Unassembled WGS sequence"/>
</dbReference>
<organism evidence="2 3">
    <name type="scientific">Arthrobacter hankyongi</name>
    <dbReference type="NCBI Taxonomy" id="2904801"/>
    <lineage>
        <taxon>Bacteria</taxon>
        <taxon>Bacillati</taxon>
        <taxon>Actinomycetota</taxon>
        <taxon>Actinomycetes</taxon>
        <taxon>Micrococcales</taxon>
        <taxon>Micrococcaceae</taxon>
        <taxon>Arthrobacter</taxon>
    </lineage>
</organism>
<gene>
    <name evidence="2" type="ORF">LVY72_23160</name>
</gene>
<evidence type="ECO:0000313" key="2">
    <source>
        <dbReference type="EMBL" id="MCG2624792.1"/>
    </source>
</evidence>
<dbReference type="Pfam" id="PF07883">
    <property type="entry name" value="Cupin_2"/>
    <property type="match status" value="1"/>
</dbReference>
<dbReference type="SUPFAM" id="SSF51182">
    <property type="entry name" value="RmlC-like cupins"/>
    <property type="match status" value="1"/>
</dbReference>
<dbReference type="InterPro" id="IPR011051">
    <property type="entry name" value="RmlC_Cupin_sf"/>
</dbReference>
<proteinExistence type="predicted"/>